<dbReference type="CDD" id="cd00796">
    <property type="entry name" value="INT_Rci_Hp1_C"/>
    <property type="match status" value="1"/>
</dbReference>
<name>A0A1I3M599_9PSED</name>
<dbReference type="PANTHER" id="PTHR30349:SF93">
    <property type="entry name" value="FELS-2 PROPHAGE PROTEIN"/>
    <property type="match status" value="1"/>
</dbReference>
<keyword evidence="1" id="KW-0229">DNA integration</keyword>
<evidence type="ECO:0000256" key="1">
    <source>
        <dbReference type="ARBA" id="ARBA00022908"/>
    </source>
</evidence>
<gene>
    <name evidence="4" type="ORF">SAMN05216206_3173</name>
</gene>
<dbReference type="InterPro" id="IPR013762">
    <property type="entry name" value="Integrase-like_cat_sf"/>
</dbReference>
<dbReference type="InterPro" id="IPR011010">
    <property type="entry name" value="DNA_brk_join_enz"/>
</dbReference>
<dbReference type="PROSITE" id="PS51898">
    <property type="entry name" value="TYR_RECOMBINASE"/>
    <property type="match status" value="1"/>
</dbReference>
<reference evidence="5" key="1">
    <citation type="submission" date="2016-10" db="EMBL/GenBank/DDBJ databases">
        <authorList>
            <person name="Varghese N."/>
            <person name="Submissions S."/>
        </authorList>
    </citation>
    <scope>NUCLEOTIDE SEQUENCE [LARGE SCALE GENOMIC DNA]</scope>
    <source>
        <strain evidence="5">LMG 24016</strain>
    </source>
</reference>
<dbReference type="InterPro" id="IPR002104">
    <property type="entry name" value="Integrase_catalytic"/>
</dbReference>
<dbReference type="PANTHER" id="PTHR30349">
    <property type="entry name" value="PHAGE INTEGRASE-RELATED"/>
    <property type="match status" value="1"/>
</dbReference>
<feature type="domain" description="Tyr recombinase" evidence="3">
    <location>
        <begin position="100"/>
        <end position="262"/>
    </location>
</feature>
<proteinExistence type="predicted"/>
<dbReference type="SUPFAM" id="SSF56349">
    <property type="entry name" value="DNA breaking-rejoining enzymes"/>
    <property type="match status" value="1"/>
</dbReference>
<dbReference type="Proteomes" id="UP000243606">
    <property type="component" value="Unassembled WGS sequence"/>
</dbReference>
<dbReference type="GO" id="GO:0006310">
    <property type="term" value="P:DNA recombination"/>
    <property type="evidence" value="ECO:0007669"/>
    <property type="project" value="UniProtKB-KW"/>
</dbReference>
<sequence>MNALGVLCGLPSVLHDAVLCIGRFEHSSSGFNLWSAIYLKIDQSSTLLSVFFIGNSPSRVGSTKVGYDLLFRDLAMTLGIYFHHIRQTVALVKQLKIPKRELSWLTSDQVAELLETIRRTCDNPHVEIITLICLATGARWSEAEKLKPTGLRNAVITFSGTKSGKVRSVPITPGLEARIVRHWKQHGLPNSAITSFRRALAKTTIRLPKGQAAHGLRHTFASHFIQNGGNILTLQKILGHSSLAMTMRYAHLAPDHLLDAVRLGPLASFDSSSTPL</sequence>
<keyword evidence="2" id="KW-0233">DNA recombination</keyword>
<evidence type="ECO:0000256" key="2">
    <source>
        <dbReference type="ARBA" id="ARBA00023172"/>
    </source>
</evidence>
<dbReference type="RefSeq" id="WP_090243611.1">
    <property type="nucleotide sequence ID" value="NZ_FOQL01000004.1"/>
</dbReference>
<dbReference type="Gene3D" id="1.10.443.10">
    <property type="entry name" value="Intergrase catalytic core"/>
    <property type="match status" value="1"/>
</dbReference>
<organism evidence="4 5">
    <name type="scientific">Pseudomonas guineae</name>
    <dbReference type="NCBI Taxonomy" id="425504"/>
    <lineage>
        <taxon>Bacteria</taxon>
        <taxon>Pseudomonadati</taxon>
        <taxon>Pseudomonadota</taxon>
        <taxon>Gammaproteobacteria</taxon>
        <taxon>Pseudomonadales</taxon>
        <taxon>Pseudomonadaceae</taxon>
        <taxon>Pseudomonas</taxon>
    </lineage>
</organism>
<dbReference type="Pfam" id="PF00589">
    <property type="entry name" value="Phage_integrase"/>
    <property type="match status" value="1"/>
</dbReference>
<dbReference type="GO" id="GO:0003677">
    <property type="term" value="F:DNA binding"/>
    <property type="evidence" value="ECO:0007669"/>
    <property type="project" value="InterPro"/>
</dbReference>
<evidence type="ECO:0000313" key="5">
    <source>
        <dbReference type="Proteomes" id="UP000243606"/>
    </source>
</evidence>
<dbReference type="AlphaFoldDB" id="A0A1I3M599"/>
<dbReference type="InterPro" id="IPR050090">
    <property type="entry name" value="Tyrosine_recombinase_XerCD"/>
</dbReference>
<dbReference type="GO" id="GO:0015074">
    <property type="term" value="P:DNA integration"/>
    <property type="evidence" value="ECO:0007669"/>
    <property type="project" value="UniProtKB-KW"/>
</dbReference>
<dbReference type="STRING" id="425504.SAMN05216206_3173"/>
<evidence type="ECO:0000313" key="4">
    <source>
        <dbReference type="EMBL" id="SFI92204.1"/>
    </source>
</evidence>
<dbReference type="EMBL" id="FOQL01000004">
    <property type="protein sequence ID" value="SFI92204.1"/>
    <property type="molecule type" value="Genomic_DNA"/>
</dbReference>
<accession>A0A1I3M599</accession>
<evidence type="ECO:0000259" key="3">
    <source>
        <dbReference type="PROSITE" id="PS51898"/>
    </source>
</evidence>
<dbReference type="OrthoDB" id="9057547at2"/>
<protein>
    <submittedName>
        <fullName evidence="4">Phage integrase family protein</fullName>
    </submittedName>
</protein>
<keyword evidence="5" id="KW-1185">Reference proteome</keyword>